<reference evidence="3 4" key="1">
    <citation type="journal article" date="2016" name="Nat. Commun.">
        <title>Thousands of microbial genomes shed light on interconnected biogeochemical processes in an aquifer system.</title>
        <authorList>
            <person name="Anantharaman K."/>
            <person name="Brown C.T."/>
            <person name="Hug L.A."/>
            <person name="Sharon I."/>
            <person name="Castelle C.J."/>
            <person name="Probst A.J."/>
            <person name="Thomas B.C."/>
            <person name="Singh A."/>
            <person name="Wilkins M.J."/>
            <person name="Karaoz U."/>
            <person name="Brodie E.L."/>
            <person name="Williams K.H."/>
            <person name="Hubbard S.S."/>
            <person name="Banfield J.F."/>
        </authorList>
    </citation>
    <scope>NUCLEOTIDE SEQUENCE [LARGE SCALE GENOMIC DNA]</scope>
</reference>
<evidence type="ECO:0000259" key="2">
    <source>
        <dbReference type="Pfam" id="PF13546"/>
    </source>
</evidence>
<evidence type="ECO:0000256" key="1">
    <source>
        <dbReference type="SAM" id="Phobius"/>
    </source>
</evidence>
<dbReference type="SUPFAM" id="SSF53098">
    <property type="entry name" value="Ribonuclease H-like"/>
    <property type="match status" value="1"/>
</dbReference>
<dbReference type="AlphaFoldDB" id="A0A1F7F978"/>
<feature type="domain" description="Transposase IS701-like DDE" evidence="2">
    <location>
        <begin position="12"/>
        <end position="243"/>
    </location>
</feature>
<organism evidence="3 4">
    <name type="scientific">Candidatus Raymondbacteria bacterium RIFOXYD12_FULL_49_13</name>
    <dbReference type="NCBI Taxonomy" id="1817890"/>
    <lineage>
        <taxon>Bacteria</taxon>
        <taxon>Raymondiibacteriota</taxon>
    </lineage>
</organism>
<keyword evidence="1" id="KW-1133">Transmembrane helix</keyword>
<sequence>MISYLEQLLQALRPAFSRQAAFGWFIIAIVGFVMRTDTYGVSSIIRALCLTPLCYPCLLHFFHSSAWSTQFLLQHWWLWMIRQNVEYQLHDRIVLTGDHTKNVKDGRRIPDVETLHQDSETGSKPSYFRGHHWGCIALLTSVRKKFWSTPMWAEIHRSDLDEKRSTRIVSAALSIVQTLKKKGYLVLDAFFAVGPVFTMAHSTSNDSLHIVTRAKKNVTAFLPAGSKKKGKRGPKPTYGRKLKLMKLFDSDSTKFKFTTVDADIYGTTEAVRCLVLDLLWRPIKGVLRFILIESSHGRIILITNDLSLSAKTAIFLYCRRASIETLFNSLKNLLGGLCYHFWSKYLQPSSRRPARKGTPKPISLNPEKTKITLEAIEKFVVVQIIVLGILQVLALKFPKEIISKSLCWMRTPPEDIPSEFMTKIALSNIFRNNLTVFAKNMITLLIRKRQKFHSGNGFLEEAAA</sequence>
<evidence type="ECO:0000313" key="3">
    <source>
        <dbReference type="EMBL" id="OGK03220.1"/>
    </source>
</evidence>
<dbReference type="InterPro" id="IPR012337">
    <property type="entry name" value="RNaseH-like_sf"/>
</dbReference>
<accession>A0A1F7F978</accession>
<protein>
    <recommendedName>
        <fullName evidence="2">Transposase IS701-like DDE domain-containing protein</fullName>
    </recommendedName>
</protein>
<dbReference type="InterPro" id="IPR038721">
    <property type="entry name" value="IS701-like_DDE_dom"/>
</dbReference>
<proteinExistence type="predicted"/>
<keyword evidence="1" id="KW-0472">Membrane</keyword>
<gene>
    <name evidence="3" type="ORF">A2519_05180</name>
</gene>
<comment type="caution">
    <text evidence="3">The sequence shown here is derived from an EMBL/GenBank/DDBJ whole genome shotgun (WGS) entry which is preliminary data.</text>
</comment>
<evidence type="ECO:0000313" key="4">
    <source>
        <dbReference type="Proteomes" id="UP000179243"/>
    </source>
</evidence>
<dbReference type="EMBL" id="MFYX01000094">
    <property type="protein sequence ID" value="OGK03220.1"/>
    <property type="molecule type" value="Genomic_DNA"/>
</dbReference>
<feature type="transmembrane region" description="Helical" evidence="1">
    <location>
        <begin position="15"/>
        <end position="33"/>
    </location>
</feature>
<dbReference type="Pfam" id="PF13546">
    <property type="entry name" value="DDE_5"/>
    <property type="match status" value="1"/>
</dbReference>
<feature type="transmembrane region" description="Helical" evidence="1">
    <location>
        <begin position="45"/>
        <end position="63"/>
    </location>
</feature>
<name>A0A1F7F978_UNCRA</name>
<dbReference type="Proteomes" id="UP000179243">
    <property type="component" value="Unassembled WGS sequence"/>
</dbReference>
<keyword evidence="1" id="KW-0812">Transmembrane</keyword>